<reference evidence="1" key="1">
    <citation type="submission" date="2018-05" db="EMBL/GenBank/DDBJ databases">
        <authorList>
            <person name="Lanie J.A."/>
            <person name="Ng W.-L."/>
            <person name="Kazmierczak K.M."/>
            <person name="Andrzejewski T.M."/>
            <person name="Davidsen T.M."/>
            <person name="Wayne K.J."/>
            <person name="Tettelin H."/>
            <person name="Glass J.I."/>
            <person name="Rusch D."/>
            <person name="Podicherti R."/>
            <person name="Tsui H.-C.T."/>
            <person name="Winkler M.E."/>
        </authorList>
    </citation>
    <scope>NUCLEOTIDE SEQUENCE</scope>
</reference>
<proteinExistence type="predicted"/>
<evidence type="ECO:0000313" key="1">
    <source>
        <dbReference type="EMBL" id="SVB67007.1"/>
    </source>
</evidence>
<protein>
    <submittedName>
        <fullName evidence="1">Uncharacterized protein</fullName>
    </submittedName>
</protein>
<dbReference type="EMBL" id="UINC01052091">
    <property type="protein sequence ID" value="SVB67007.1"/>
    <property type="molecule type" value="Genomic_DNA"/>
</dbReference>
<organism evidence="1">
    <name type="scientific">marine metagenome</name>
    <dbReference type="NCBI Taxonomy" id="408172"/>
    <lineage>
        <taxon>unclassified sequences</taxon>
        <taxon>metagenomes</taxon>
        <taxon>ecological metagenomes</taxon>
    </lineage>
</organism>
<feature type="non-terminal residue" evidence="1">
    <location>
        <position position="37"/>
    </location>
</feature>
<sequence length="37" mass="4020">MLPPPAYQTGNLPAAFGDLMVREIALGAGFPLRCFQR</sequence>
<gene>
    <name evidence="1" type="ORF">METZ01_LOCUS219861</name>
</gene>
<name>A0A382FXN5_9ZZZZ</name>
<dbReference type="AlphaFoldDB" id="A0A382FXN5"/>
<accession>A0A382FXN5</accession>